<keyword evidence="2" id="KW-1133">Transmembrane helix</keyword>
<proteinExistence type="predicted"/>
<feature type="transmembrane region" description="Helical" evidence="2">
    <location>
        <begin position="21"/>
        <end position="38"/>
    </location>
</feature>
<dbReference type="Pfam" id="PF12666">
    <property type="entry name" value="PrgI"/>
    <property type="match status" value="1"/>
</dbReference>
<comment type="caution">
    <text evidence="3">The sequence shown here is derived from an EMBL/GenBank/DDBJ whole genome shotgun (WGS) entry which is preliminary data.</text>
</comment>
<dbReference type="EMBL" id="MWBO01000046">
    <property type="protein sequence ID" value="OQA52103.1"/>
    <property type="molecule type" value="Genomic_DNA"/>
</dbReference>
<name>A0A1V5SCW6_9BACT</name>
<sequence>MQYKIPQNIDMEDKIVGPFTMKQFIYLLVSGFIVYSWWNFSNTFISPPPIIVFIPLGVPVGILGLCFALLKINDRPFEFFILSIIRFIFAPKRTMWREGYKAPEVIVKDTVVKEDQKTVRDTKTLDELSKVLDTSQNELEKKMPVAPPQEKKAPLAMDISVKDVKQAQNNQAQAQSATQNTKETSPANVTQNPQQKGGFWSKLTGKK</sequence>
<feature type="compositionally biased region" description="Polar residues" evidence="1">
    <location>
        <begin position="182"/>
        <end position="195"/>
    </location>
</feature>
<keyword evidence="2" id="KW-0812">Transmembrane</keyword>
<feature type="compositionally biased region" description="Basic and acidic residues" evidence="1">
    <location>
        <begin position="138"/>
        <end position="153"/>
    </location>
</feature>
<evidence type="ECO:0000313" key="3">
    <source>
        <dbReference type="EMBL" id="OQA52103.1"/>
    </source>
</evidence>
<evidence type="ECO:0000256" key="2">
    <source>
        <dbReference type="SAM" id="Phobius"/>
    </source>
</evidence>
<gene>
    <name evidence="3" type="ORF">BWY43_00640</name>
</gene>
<organism evidence="3">
    <name type="scientific">candidate division WS2 bacterium ADurb.Bin280</name>
    <dbReference type="NCBI Taxonomy" id="1852829"/>
    <lineage>
        <taxon>Bacteria</taxon>
        <taxon>candidate division WS2</taxon>
    </lineage>
</organism>
<feature type="compositionally biased region" description="Low complexity" evidence="1">
    <location>
        <begin position="166"/>
        <end position="181"/>
    </location>
</feature>
<reference evidence="3" key="1">
    <citation type="submission" date="2017-02" db="EMBL/GenBank/DDBJ databases">
        <title>Delving into the versatile metabolic prowess of the omnipresent phylum Bacteroidetes.</title>
        <authorList>
            <person name="Nobu M.K."/>
            <person name="Mei R."/>
            <person name="Narihiro T."/>
            <person name="Kuroda K."/>
            <person name="Liu W.-T."/>
        </authorList>
    </citation>
    <scope>NUCLEOTIDE SEQUENCE</scope>
    <source>
        <strain evidence="3">ADurb.Bin280</strain>
    </source>
</reference>
<dbReference type="InterPro" id="IPR024414">
    <property type="entry name" value="Uncharacterised_PrgI"/>
</dbReference>
<evidence type="ECO:0000256" key="1">
    <source>
        <dbReference type="SAM" id="MobiDB-lite"/>
    </source>
</evidence>
<accession>A0A1V5SCW6</accession>
<dbReference type="AlphaFoldDB" id="A0A1V5SCW6"/>
<keyword evidence="2" id="KW-0472">Membrane</keyword>
<feature type="region of interest" description="Disordered" evidence="1">
    <location>
        <begin position="137"/>
        <end position="207"/>
    </location>
</feature>
<dbReference type="Proteomes" id="UP000485367">
    <property type="component" value="Unassembled WGS sequence"/>
</dbReference>
<protein>
    <submittedName>
        <fullName evidence="3">PrgI family protein</fullName>
    </submittedName>
</protein>
<feature type="transmembrane region" description="Helical" evidence="2">
    <location>
        <begin position="50"/>
        <end position="70"/>
    </location>
</feature>